<evidence type="ECO:0000259" key="6">
    <source>
        <dbReference type="Pfam" id="PF21982"/>
    </source>
</evidence>
<evidence type="ECO:0000256" key="2">
    <source>
        <dbReference type="ARBA" id="ARBA00009695"/>
    </source>
</evidence>
<comment type="similarity">
    <text evidence="2">Belongs to the RecX family.</text>
</comment>
<feature type="compositionally biased region" description="Basic and acidic residues" evidence="5">
    <location>
        <begin position="80"/>
        <end position="92"/>
    </location>
</feature>
<dbReference type="AlphaFoldDB" id="A0A087EI91"/>
<dbReference type="InterPro" id="IPR003783">
    <property type="entry name" value="Regulatory_RecX"/>
</dbReference>
<dbReference type="Proteomes" id="UP000029080">
    <property type="component" value="Unassembled WGS sequence"/>
</dbReference>
<sequence>MIQAEEFLQHNKPRIEITRDDDADSHNASIARVDPSHGSEDPEPGIEGHSTGIPEGFDTDAMHRDESGVHSLSFGSFGSVDHEGETRRKQWNERASTSRWGGKRGTGFGKRKQHQRNFSSRYSQYDAETAYSNRQQGVGHKDIGHQDIGQQGIGQQGIEGGLSANHNAHRVPDQEEVLDQCREAALRLLDAADRPSGALRERLLAKGFATDTVEDVIERLTRVGLINDEAYANRAVQYCIARMLGARATAAELRRKGVESRMARAAVDQAESAGLFDEAAWELGRRIAARTRGLDLAVRRRRFWGAGGRKGHNPAVLRTIEESLFLNQEED</sequence>
<dbReference type="InterPro" id="IPR036388">
    <property type="entry name" value="WH-like_DNA-bd_sf"/>
</dbReference>
<name>A0A087EI91_9BIFI</name>
<feature type="domain" description="RecX first three-helical" evidence="6">
    <location>
        <begin position="181"/>
        <end position="220"/>
    </location>
</feature>
<comment type="caution">
    <text evidence="7">The sequence shown here is derived from an EMBL/GenBank/DDBJ whole genome shotgun (WGS) entry which is preliminary data.</text>
</comment>
<feature type="region of interest" description="Disordered" evidence="5">
    <location>
        <begin position="1"/>
        <end position="123"/>
    </location>
</feature>
<proteinExistence type="inferred from homology"/>
<feature type="compositionally biased region" description="Basic and acidic residues" evidence="5">
    <location>
        <begin position="7"/>
        <end position="20"/>
    </location>
</feature>
<dbReference type="eggNOG" id="COG2137">
    <property type="taxonomic scope" value="Bacteria"/>
</dbReference>
<evidence type="ECO:0000256" key="3">
    <source>
        <dbReference type="ARBA" id="ARBA00018111"/>
    </source>
</evidence>
<dbReference type="PANTHER" id="PTHR33602:SF1">
    <property type="entry name" value="REGULATORY PROTEIN RECX FAMILY PROTEIN"/>
    <property type="match status" value="1"/>
</dbReference>
<keyword evidence="8" id="KW-1185">Reference proteome</keyword>
<evidence type="ECO:0000256" key="1">
    <source>
        <dbReference type="ARBA" id="ARBA00004496"/>
    </source>
</evidence>
<dbReference type="STRING" id="356829.BITS_0744"/>
<keyword evidence="4" id="KW-0963">Cytoplasm</keyword>
<evidence type="ECO:0000313" key="7">
    <source>
        <dbReference type="EMBL" id="KFJ07492.1"/>
    </source>
</evidence>
<dbReference type="GO" id="GO:0005737">
    <property type="term" value="C:cytoplasm"/>
    <property type="evidence" value="ECO:0007669"/>
    <property type="project" value="UniProtKB-SubCell"/>
</dbReference>
<dbReference type="PANTHER" id="PTHR33602">
    <property type="entry name" value="REGULATORY PROTEIN RECX FAMILY PROTEIN"/>
    <property type="match status" value="1"/>
</dbReference>
<comment type="subcellular location">
    <subcellularLocation>
        <location evidence="1">Cytoplasm</location>
    </subcellularLocation>
</comment>
<protein>
    <recommendedName>
        <fullName evidence="3">Regulatory protein RecX</fullName>
    </recommendedName>
</protein>
<dbReference type="EMBL" id="JGZU01000004">
    <property type="protein sequence ID" value="KFJ07492.1"/>
    <property type="molecule type" value="Genomic_DNA"/>
</dbReference>
<dbReference type="Gene3D" id="1.10.10.10">
    <property type="entry name" value="Winged helix-like DNA-binding domain superfamily/Winged helix DNA-binding domain"/>
    <property type="match status" value="1"/>
</dbReference>
<dbReference type="RefSeq" id="WP_238556531.1">
    <property type="nucleotide sequence ID" value="NZ_JGZU01000004.1"/>
</dbReference>
<dbReference type="InterPro" id="IPR053926">
    <property type="entry name" value="RecX_HTH_1st"/>
</dbReference>
<accession>A0A087EI91</accession>
<dbReference type="GO" id="GO:0006282">
    <property type="term" value="P:regulation of DNA repair"/>
    <property type="evidence" value="ECO:0007669"/>
    <property type="project" value="InterPro"/>
</dbReference>
<gene>
    <name evidence="7" type="ORF">BITS_0744</name>
</gene>
<evidence type="ECO:0000313" key="8">
    <source>
        <dbReference type="Proteomes" id="UP000029080"/>
    </source>
</evidence>
<evidence type="ECO:0000256" key="4">
    <source>
        <dbReference type="ARBA" id="ARBA00022490"/>
    </source>
</evidence>
<evidence type="ECO:0000256" key="5">
    <source>
        <dbReference type="SAM" id="MobiDB-lite"/>
    </source>
</evidence>
<organism evidence="7 8">
    <name type="scientific">Bifidobacterium tsurumiense</name>
    <dbReference type="NCBI Taxonomy" id="356829"/>
    <lineage>
        <taxon>Bacteria</taxon>
        <taxon>Bacillati</taxon>
        <taxon>Actinomycetota</taxon>
        <taxon>Actinomycetes</taxon>
        <taxon>Bifidobacteriales</taxon>
        <taxon>Bifidobacteriaceae</taxon>
        <taxon>Bifidobacterium</taxon>
    </lineage>
</organism>
<dbReference type="Pfam" id="PF21982">
    <property type="entry name" value="RecX_HTH1"/>
    <property type="match status" value="1"/>
</dbReference>
<reference evidence="7 8" key="1">
    <citation type="submission" date="2014-03" db="EMBL/GenBank/DDBJ databases">
        <title>Genomics of Bifidobacteria.</title>
        <authorList>
            <person name="Ventura M."/>
            <person name="Milani C."/>
            <person name="Lugli G.A."/>
        </authorList>
    </citation>
    <scope>NUCLEOTIDE SEQUENCE [LARGE SCALE GENOMIC DNA]</scope>
    <source>
        <strain evidence="7 8">JCM 13495</strain>
    </source>
</reference>